<proteinExistence type="inferred from homology"/>
<keyword evidence="7" id="KW-0963">Cytoplasm</keyword>
<dbReference type="PANTHER" id="PTHR32338">
    <property type="entry name" value="N-ACETYL-GAMMA-GLUTAMYL-PHOSPHATE REDUCTASE, CHLOROPLASTIC-RELATED-RELATED"/>
    <property type="match status" value="1"/>
</dbReference>
<dbReference type="InterPro" id="IPR058924">
    <property type="entry name" value="AGPR_dimerisation_dom"/>
</dbReference>
<keyword evidence="2 7" id="KW-0055">Arginine biosynthesis</keyword>
<comment type="catalytic activity">
    <reaction evidence="6 7">
        <text>N-acetyl-L-glutamate 5-semialdehyde + phosphate + NADP(+) = N-acetyl-L-glutamyl 5-phosphate + NADPH + H(+)</text>
        <dbReference type="Rhea" id="RHEA:21588"/>
        <dbReference type="ChEBI" id="CHEBI:15378"/>
        <dbReference type="ChEBI" id="CHEBI:29123"/>
        <dbReference type="ChEBI" id="CHEBI:43474"/>
        <dbReference type="ChEBI" id="CHEBI:57783"/>
        <dbReference type="ChEBI" id="CHEBI:57936"/>
        <dbReference type="ChEBI" id="CHEBI:58349"/>
        <dbReference type="EC" id="1.2.1.38"/>
    </reaction>
</comment>
<accession>A0A120KM97</accession>
<dbReference type="InterPro" id="IPR000706">
    <property type="entry name" value="AGPR_type-1"/>
</dbReference>
<evidence type="ECO:0000256" key="4">
    <source>
        <dbReference type="ARBA" id="ARBA00022857"/>
    </source>
</evidence>
<comment type="subcellular location">
    <subcellularLocation>
        <location evidence="7">Cytoplasm</location>
    </subcellularLocation>
</comment>
<dbReference type="HAMAP" id="MF_00150">
    <property type="entry name" value="ArgC_type1"/>
    <property type="match status" value="1"/>
</dbReference>
<evidence type="ECO:0000256" key="3">
    <source>
        <dbReference type="ARBA" id="ARBA00022605"/>
    </source>
</evidence>
<dbReference type="STRING" id="44742.AXF13_08815"/>
<keyword evidence="5 7" id="KW-0560">Oxidoreductase</keyword>
<dbReference type="GO" id="GO:0003942">
    <property type="term" value="F:N-acetyl-gamma-glutamyl-phosphate reductase activity"/>
    <property type="evidence" value="ECO:0007669"/>
    <property type="project" value="UniProtKB-UniRule"/>
</dbReference>
<dbReference type="GO" id="GO:0006526">
    <property type="term" value="P:L-arginine biosynthetic process"/>
    <property type="evidence" value="ECO:0007669"/>
    <property type="project" value="UniProtKB-UniRule"/>
</dbReference>
<comment type="function">
    <text evidence="7">Catalyzes the NADPH-dependent reduction of N-acetyl-5-glutamyl phosphate to yield N-acetyl-L-glutamate 5-semialdehyde.</text>
</comment>
<name>A0A120KM97_9BACT</name>
<dbReference type="InterPro" id="IPR050085">
    <property type="entry name" value="AGPR"/>
</dbReference>
<evidence type="ECO:0000256" key="7">
    <source>
        <dbReference type="HAMAP-Rule" id="MF_00150"/>
    </source>
</evidence>
<dbReference type="AlphaFoldDB" id="A0A120KM97"/>
<dbReference type="UniPathway" id="UPA00068">
    <property type="reaction ID" value="UER00108"/>
</dbReference>
<sequence>MKTINVGLVGITGYAGMELARLLAGHPSMRLTMACSRAEAGKRLGEFYPFLEHMPGADVIISIFEPREAAQHCDLVFLAVPAGTAMDMAAPLLEAGVKVVDLSADFRIHDAGVYERWYKNEHHSKELLRWAVYGLPELYAADIAQTNLTANPGCYPTSVILGLYAALKNDLIETGDIVVDSKSGATGAGRKAAVPTLFCEVSDNFRAYGLPRHRHTPEIEQEVSLLAGQEVRLSFNTHLLPMNRGILSTIYTKLKDPAANLDSVHEAFCRTWERSPWVRVLPKGRLPETRYVRGSMFCDLGLVVDPRTNRLIILAAIDNLCRGASGQALANANLMCGLPVDTGLERLAPLA</sequence>
<keyword evidence="3 7" id="KW-0028">Amino-acid biosynthesis</keyword>
<dbReference type="SMART" id="SM00859">
    <property type="entry name" value="Semialdhyde_dh"/>
    <property type="match status" value="1"/>
</dbReference>
<dbReference type="Gene3D" id="3.30.360.10">
    <property type="entry name" value="Dihydrodipicolinate Reductase, domain 2"/>
    <property type="match status" value="1"/>
</dbReference>
<dbReference type="SUPFAM" id="SSF55347">
    <property type="entry name" value="Glyceraldehyde-3-phosphate dehydrogenase-like, C-terminal domain"/>
    <property type="match status" value="1"/>
</dbReference>
<reference evidence="10" key="1">
    <citation type="submission" date="2016-02" db="EMBL/GenBank/DDBJ databases">
        <authorList>
            <person name="Holder M.E."/>
            <person name="Ajami N.J."/>
            <person name="Petrosino J.F."/>
        </authorList>
    </citation>
    <scope>NUCLEOTIDE SEQUENCE [LARGE SCALE GENOMIC DNA]</scope>
    <source>
        <strain evidence="10">CCUG 45958</strain>
    </source>
</reference>
<evidence type="ECO:0000256" key="6">
    <source>
        <dbReference type="ARBA" id="ARBA00050557"/>
    </source>
</evidence>
<comment type="pathway">
    <text evidence="1 7">Amino-acid biosynthesis; L-arginine biosynthesis; N(2)-acetyl-L-ornithine from L-glutamate: step 3/4.</text>
</comment>
<evidence type="ECO:0000256" key="2">
    <source>
        <dbReference type="ARBA" id="ARBA00022571"/>
    </source>
</evidence>
<dbReference type="EC" id="1.2.1.38" evidence="7"/>
<dbReference type="PANTHER" id="PTHR32338:SF10">
    <property type="entry name" value="N-ACETYL-GAMMA-GLUTAMYL-PHOSPHATE REDUCTASE, CHLOROPLASTIC-RELATED"/>
    <property type="match status" value="1"/>
</dbReference>
<organism evidence="9 10">
    <name type="scientific">Desulfovibrio fairfieldensis</name>
    <dbReference type="NCBI Taxonomy" id="44742"/>
    <lineage>
        <taxon>Bacteria</taxon>
        <taxon>Pseudomonadati</taxon>
        <taxon>Thermodesulfobacteriota</taxon>
        <taxon>Desulfovibrionia</taxon>
        <taxon>Desulfovibrionales</taxon>
        <taxon>Desulfovibrionaceae</taxon>
        <taxon>Desulfovibrio</taxon>
    </lineage>
</organism>
<dbReference type="Pfam" id="PF22698">
    <property type="entry name" value="Semialdhyde_dhC_1"/>
    <property type="match status" value="1"/>
</dbReference>
<keyword evidence="4 7" id="KW-0521">NADP</keyword>
<dbReference type="CDD" id="cd23934">
    <property type="entry name" value="AGPR_1_C"/>
    <property type="match status" value="1"/>
</dbReference>
<dbReference type="GO" id="GO:0070401">
    <property type="term" value="F:NADP+ binding"/>
    <property type="evidence" value="ECO:0007669"/>
    <property type="project" value="InterPro"/>
</dbReference>
<dbReference type="CDD" id="cd17895">
    <property type="entry name" value="AGPR_1_N"/>
    <property type="match status" value="1"/>
</dbReference>
<gene>
    <name evidence="7 9" type="primary">argC</name>
    <name evidence="9" type="ORF">AXF13_08815</name>
</gene>
<evidence type="ECO:0000259" key="8">
    <source>
        <dbReference type="SMART" id="SM00859"/>
    </source>
</evidence>
<dbReference type="NCBIfam" id="TIGR01850">
    <property type="entry name" value="argC"/>
    <property type="match status" value="1"/>
</dbReference>
<dbReference type="InterPro" id="IPR036291">
    <property type="entry name" value="NAD(P)-bd_dom_sf"/>
</dbReference>
<dbReference type="InterPro" id="IPR000534">
    <property type="entry name" value="Semialdehyde_DH_NAD-bd"/>
</dbReference>
<dbReference type="RefSeq" id="WP_008685080.1">
    <property type="nucleotide sequence ID" value="NZ_CP014229.1"/>
</dbReference>
<evidence type="ECO:0000313" key="9">
    <source>
        <dbReference type="EMBL" id="AMD90216.1"/>
    </source>
</evidence>
<keyword evidence="10" id="KW-1185">Reference proteome</keyword>
<protein>
    <recommendedName>
        <fullName evidence="7">N-acetyl-gamma-glutamyl-phosphate reductase</fullName>
        <shortName evidence="7">AGPR</shortName>
        <ecNumber evidence="7">1.2.1.38</ecNumber>
    </recommendedName>
    <alternativeName>
        <fullName evidence="7">N-acetyl-glutamate semialdehyde dehydrogenase</fullName>
        <shortName evidence="7">NAGSA dehydrogenase</shortName>
    </alternativeName>
</protein>
<evidence type="ECO:0000256" key="5">
    <source>
        <dbReference type="ARBA" id="ARBA00023002"/>
    </source>
</evidence>
<comment type="similarity">
    <text evidence="7">Belongs to the NAGSA dehydrogenase family. Type 1 subfamily.</text>
</comment>
<feature type="active site" evidence="7">
    <location>
        <position position="154"/>
    </location>
</feature>
<evidence type="ECO:0000256" key="1">
    <source>
        <dbReference type="ARBA" id="ARBA00004862"/>
    </source>
</evidence>
<dbReference type="GO" id="GO:0005737">
    <property type="term" value="C:cytoplasm"/>
    <property type="evidence" value="ECO:0007669"/>
    <property type="project" value="UniProtKB-SubCell"/>
</dbReference>
<evidence type="ECO:0000313" key="10">
    <source>
        <dbReference type="Proteomes" id="UP000069241"/>
    </source>
</evidence>
<dbReference type="KEGG" id="dfi:AXF13_08815"/>
<dbReference type="FunFam" id="3.30.360.10:FF:000014">
    <property type="entry name" value="N-acetyl-gamma-glutamyl-phosphate reductase"/>
    <property type="match status" value="1"/>
</dbReference>
<dbReference type="GO" id="GO:0051287">
    <property type="term" value="F:NAD binding"/>
    <property type="evidence" value="ECO:0007669"/>
    <property type="project" value="InterPro"/>
</dbReference>
<dbReference type="EMBL" id="CP014229">
    <property type="protein sequence ID" value="AMD90216.1"/>
    <property type="molecule type" value="Genomic_DNA"/>
</dbReference>
<dbReference type="Gene3D" id="3.40.50.720">
    <property type="entry name" value="NAD(P)-binding Rossmann-like Domain"/>
    <property type="match status" value="1"/>
</dbReference>
<dbReference type="Proteomes" id="UP000069241">
    <property type="component" value="Chromosome"/>
</dbReference>
<dbReference type="Pfam" id="PF01118">
    <property type="entry name" value="Semialdhyde_dh"/>
    <property type="match status" value="1"/>
</dbReference>
<dbReference type="SUPFAM" id="SSF51735">
    <property type="entry name" value="NAD(P)-binding Rossmann-fold domains"/>
    <property type="match status" value="1"/>
</dbReference>
<feature type="domain" description="Semialdehyde dehydrogenase NAD-binding" evidence="8">
    <location>
        <begin position="5"/>
        <end position="146"/>
    </location>
</feature>